<dbReference type="Proteomes" id="UP000703269">
    <property type="component" value="Unassembled WGS sequence"/>
</dbReference>
<evidence type="ECO:0000313" key="1">
    <source>
        <dbReference type="EMBL" id="GJE99076.1"/>
    </source>
</evidence>
<comment type="caution">
    <text evidence="1">The sequence shown here is derived from an EMBL/GenBank/DDBJ whole genome shotgun (WGS) entry which is preliminary data.</text>
</comment>
<reference evidence="1 2" key="1">
    <citation type="submission" date="2021-08" db="EMBL/GenBank/DDBJ databases">
        <title>Draft Genome Sequence of Phanerochaete sordida strain YK-624.</title>
        <authorList>
            <person name="Mori T."/>
            <person name="Dohra H."/>
            <person name="Suzuki T."/>
            <person name="Kawagishi H."/>
            <person name="Hirai H."/>
        </authorList>
    </citation>
    <scope>NUCLEOTIDE SEQUENCE [LARGE SCALE GENOMIC DNA]</scope>
    <source>
        <strain evidence="1 2">YK-624</strain>
    </source>
</reference>
<protein>
    <submittedName>
        <fullName evidence="1">Uncharacterized protein</fullName>
    </submittedName>
</protein>
<organism evidence="1 2">
    <name type="scientific">Phanerochaete sordida</name>
    <dbReference type="NCBI Taxonomy" id="48140"/>
    <lineage>
        <taxon>Eukaryota</taxon>
        <taxon>Fungi</taxon>
        <taxon>Dikarya</taxon>
        <taxon>Basidiomycota</taxon>
        <taxon>Agaricomycotina</taxon>
        <taxon>Agaricomycetes</taxon>
        <taxon>Polyporales</taxon>
        <taxon>Phanerochaetaceae</taxon>
        <taxon>Phanerochaete</taxon>
    </lineage>
</organism>
<dbReference type="AlphaFoldDB" id="A0A9P3GQM6"/>
<sequence>MPPIITSITLKVVNQSVCYSGATYSNMLVPATDGVECMGNTEIQAGTLIFLLGGPKDPENETKLPF</sequence>
<accession>A0A9P3GQM6</accession>
<evidence type="ECO:0000313" key="2">
    <source>
        <dbReference type="Proteomes" id="UP000703269"/>
    </source>
</evidence>
<proteinExistence type="predicted"/>
<keyword evidence="2" id="KW-1185">Reference proteome</keyword>
<dbReference type="EMBL" id="BPQB01000100">
    <property type="protein sequence ID" value="GJE99076.1"/>
    <property type="molecule type" value="Genomic_DNA"/>
</dbReference>
<name>A0A9P3GQM6_9APHY</name>
<gene>
    <name evidence="1" type="ORF">PsYK624_153170</name>
</gene>